<evidence type="ECO:0000313" key="2">
    <source>
        <dbReference type="Proteomes" id="UP000655830"/>
    </source>
</evidence>
<dbReference type="RefSeq" id="WP_249334396.1">
    <property type="nucleotide sequence ID" value="NZ_JACRSY010000053.1"/>
</dbReference>
<dbReference type="EMBL" id="JACRSY010000053">
    <property type="protein sequence ID" value="MBC8581459.1"/>
    <property type="molecule type" value="Genomic_DNA"/>
</dbReference>
<keyword evidence="2" id="KW-1185">Reference proteome</keyword>
<name>A0A926EKV4_9FIRM</name>
<sequence>MSTVKIVNPKQCAFYISGGIKPLDLLVDENTGRLIYLFDMAATKNLWEVWKVNRPVK</sequence>
<dbReference type="AlphaFoldDB" id="A0A926EKV4"/>
<gene>
    <name evidence="1" type="ORF">H8718_18370</name>
</gene>
<proteinExistence type="predicted"/>
<protein>
    <submittedName>
        <fullName evidence="1">Uncharacterized protein</fullName>
    </submittedName>
</protein>
<organism evidence="1 2">
    <name type="scientific">Zhenhengia yiwuensis</name>
    <dbReference type="NCBI Taxonomy" id="2763666"/>
    <lineage>
        <taxon>Bacteria</taxon>
        <taxon>Bacillati</taxon>
        <taxon>Bacillota</taxon>
        <taxon>Clostridia</taxon>
        <taxon>Lachnospirales</taxon>
        <taxon>Lachnospiraceae</taxon>
        <taxon>Zhenhengia</taxon>
    </lineage>
</organism>
<dbReference type="Proteomes" id="UP000655830">
    <property type="component" value="Unassembled WGS sequence"/>
</dbReference>
<comment type="caution">
    <text evidence="1">The sequence shown here is derived from an EMBL/GenBank/DDBJ whole genome shotgun (WGS) entry which is preliminary data.</text>
</comment>
<evidence type="ECO:0000313" key="1">
    <source>
        <dbReference type="EMBL" id="MBC8581459.1"/>
    </source>
</evidence>
<accession>A0A926EKV4</accession>
<reference evidence="1" key="1">
    <citation type="submission" date="2020-08" db="EMBL/GenBank/DDBJ databases">
        <title>Genome public.</title>
        <authorList>
            <person name="Liu C."/>
            <person name="Sun Q."/>
        </authorList>
    </citation>
    <scope>NUCLEOTIDE SEQUENCE</scope>
    <source>
        <strain evidence="1">NSJ-12</strain>
    </source>
</reference>